<dbReference type="Proteomes" id="UP000094329">
    <property type="component" value="Unassembled WGS sequence"/>
</dbReference>
<dbReference type="InterPro" id="IPR036259">
    <property type="entry name" value="MFS_trans_sf"/>
</dbReference>
<dbReference type="Gene3D" id="1.20.1720.10">
    <property type="entry name" value="Multidrug resistance protein D"/>
    <property type="match status" value="1"/>
</dbReference>
<feature type="transmembrane region" description="Helical" evidence="6">
    <location>
        <begin position="257"/>
        <end position="278"/>
    </location>
</feature>
<keyword evidence="4 6" id="KW-1133">Transmembrane helix</keyword>
<keyword evidence="2" id="KW-1003">Cell membrane</keyword>
<evidence type="ECO:0000256" key="4">
    <source>
        <dbReference type="ARBA" id="ARBA00022989"/>
    </source>
</evidence>
<keyword evidence="3 6" id="KW-0812">Transmembrane</keyword>
<keyword evidence="9" id="KW-1185">Reference proteome</keyword>
<dbReference type="InterPro" id="IPR011701">
    <property type="entry name" value="MFS"/>
</dbReference>
<feature type="transmembrane region" description="Helical" evidence="6">
    <location>
        <begin position="195"/>
        <end position="216"/>
    </location>
</feature>
<dbReference type="Pfam" id="PF07690">
    <property type="entry name" value="MFS_1"/>
    <property type="match status" value="1"/>
</dbReference>
<evidence type="ECO:0000256" key="3">
    <source>
        <dbReference type="ARBA" id="ARBA00022692"/>
    </source>
</evidence>
<protein>
    <recommendedName>
        <fullName evidence="7">Major facilitator superfamily (MFS) profile domain-containing protein</fullName>
    </recommendedName>
</protein>
<feature type="transmembrane region" description="Helical" evidence="6">
    <location>
        <begin position="83"/>
        <end position="103"/>
    </location>
</feature>
<evidence type="ECO:0000256" key="1">
    <source>
        <dbReference type="ARBA" id="ARBA00004651"/>
    </source>
</evidence>
<dbReference type="SUPFAM" id="SSF103473">
    <property type="entry name" value="MFS general substrate transporter"/>
    <property type="match status" value="1"/>
</dbReference>
<dbReference type="InterPro" id="IPR050189">
    <property type="entry name" value="MFS_Efflux_Transporters"/>
</dbReference>
<comment type="caution">
    <text evidence="8">The sequence shown here is derived from an EMBL/GenBank/DDBJ whole genome shotgun (WGS) entry which is preliminary data.</text>
</comment>
<accession>A0ABX3A7X4</accession>
<dbReference type="EMBL" id="MDTU01000001">
    <property type="protein sequence ID" value="ODN43733.1"/>
    <property type="molecule type" value="Genomic_DNA"/>
</dbReference>
<feature type="domain" description="Major facilitator superfamily (MFS) profile" evidence="7">
    <location>
        <begin position="1"/>
        <end position="305"/>
    </location>
</feature>
<evidence type="ECO:0000256" key="2">
    <source>
        <dbReference type="ARBA" id="ARBA00022475"/>
    </source>
</evidence>
<comment type="subcellular location">
    <subcellularLocation>
        <location evidence="1">Cell membrane</location>
        <topology evidence="1">Multi-pass membrane protein</topology>
    </subcellularLocation>
</comment>
<dbReference type="PANTHER" id="PTHR43124">
    <property type="entry name" value="PURINE EFFLUX PUMP PBUE"/>
    <property type="match status" value="1"/>
</dbReference>
<evidence type="ECO:0000256" key="5">
    <source>
        <dbReference type="ARBA" id="ARBA00023136"/>
    </source>
</evidence>
<evidence type="ECO:0000313" key="9">
    <source>
        <dbReference type="Proteomes" id="UP000094329"/>
    </source>
</evidence>
<keyword evidence="5 6" id="KW-0472">Membrane</keyword>
<evidence type="ECO:0000259" key="7">
    <source>
        <dbReference type="PROSITE" id="PS50850"/>
    </source>
</evidence>
<evidence type="ECO:0000313" key="8">
    <source>
        <dbReference type="EMBL" id="ODN43733.1"/>
    </source>
</evidence>
<gene>
    <name evidence="8" type="ORF">BGC07_13540</name>
</gene>
<dbReference type="PROSITE" id="PS50850">
    <property type="entry name" value="MFS"/>
    <property type="match status" value="1"/>
</dbReference>
<feature type="transmembrane region" description="Helical" evidence="6">
    <location>
        <begin position="167"/>
        <end position="188"/>
    </location>
</feature>
<feature type="transmembrane region" description="Helical" evidence="6">
    <location>
        <begin position="222"/>
        <end position="245"/>
    </location>
</feature>
<proteinExistence type="predicted"/>
<organism evidence="8 9">
    <name type="scientific">Piscirickettsia litoralis</name>
    <dbReference type="NCBI Taxonomy" id="1891921"/>
    <lineage>
        <taxon>Bacteria</taxon>
        <taxon>Pseudomonadati</taxon>
        <taxon>Pseudomonadota</taxon>
        <taxon>Gammaproteobacteria</taxon>
        <taxon>Thiotrichales</taxon>
        <taxon>Piscirickettsiaceae</taxon>
        <taxon>Piscirickettsia</taxon>
    </lineage>
</organism>
<dbReference type="InterPro" id="IPR020846">
    <property type="entry name" value="MFS_dom"/>
</dbReference>
<feature type="transmembrane region" description="Helical" evidence="6">
    <location>
        <begin position="49"/>
        <end position="71"/>
    </location>
</feature>
<dbReference type="PANTHER" id="PTHR43124:SF3">
    <property type="entry name" value="CHLORAMPHENICOL EFFLUX PUMP RV0191"/>
    <property type="match status" value="1"/>
</dbReference>
<feature type="transmembrane region" description="Helical" evidence="6">
    <location>
        <begin position="6"/>
        <end position="28"/>
    </location>
</feature>
<feature type="transmembrane region" description="Helical" evidence="6">
    <location>
        <begin position="123"/>
        <end position="147"/>
    </location>
</feature>
<sequence>MYLAGIIFVFLPNISVNFFVSRALQGLAAGGVMATARGMVNRSYHGKGLVRMLTVTAIAASIASAFSPALGGLLVEYGRWYDIFILLGSYALLLLLGVAFISFPTGQYYTKSSLSWLQRKTHLLTNSAFLRPAVAASLVFSICAAYYTVSSYLFQVRLGVSAQNFGLLSLATSGGFILAAAINGWGLGSEKNRLVLGYLMILVSAVGLLAVTFFTQVTVRELLNLIMLAMFGVGIVYPLAMAIAIRSFKHIAGSAGALMGALQIGSSALMSLLISYFVGPKTLLALALLMLVVTLFSMVIMFNLKIHCQIRYAH</sequence>
<evidence type="ECO:0000256" key="6">
    <source>
        <dbReference type="SAM" id="Phobius"/>
    </source>
</evidence>
<feature type="transmembrane region" description="Helical" evidence="6">
    <location>
        <begin position="284"/>
        <end position="304"/>
    </location>
</feature>
<reference evidence="8 9" key="1">
    <citation type="submission" date="2016-08" db="EMBL/GenBank/DDBJ databases">
        <title>Draft genome sequence of Candidatus Piscirickettsia litoralis, from seawater.</title>
        <authorList>
            <person name="Wan X."/>
            <person name="Lee A.J."/>
            <person name="Hou S."/>
            <person name="Donachie S.P."/>
        </authorList>
    </citation>
    <scope>NUCLEOTIDE SEQUENCE [LARGE SCALE GENOMIC DNA]</scope>
    <source>
        <strain evidence="8 9">Y2</strain>
    </source>
</reference>
<name>A0ABX3A7X4_9GAMM</name>